<reference evidence="9 10" key="1">
    <citation type="journal article" date="2010" name="PLoS Genet.">
        <title>Analysis of the Legionella longbeachae genome and transcriptome uncovers unique strategies to cause Legionnaires' disease.</title>
        <authorList>
            <person name="Cazalet C."/>
            <person name="Gomez-Valero L."/>
            <person name="Rusniok C."/>
            <person name="Lomma M."/>
            <person name="Dervins-Ravault D."/>
            <person name="Newton H."/>
            <person name="Sansom F."/>
            <person name="Jarraud S."/>
            <person name="Zidane N."/>
            <person name="Ma L."/>
            <person name="Bouchier C."/>
            <person name="Etienne J."/>
            <person name="Hartland E."/>
            <person name="Buchrieser C."/>
        </authorList>
    </citation>
    <scope>NUCLEOTIDE SEQUENCE [LARGE SCALE GENOMIC DNA]</scope>
    <source>
        <strain evidence="9 10">NSW150</strain>
    </source>
</reference>
<feature type="transmembrane region" description="Helical" evidence="7">
    <location>
        <begin position="17"/>
        <end position="36"/>
    </location>
</feature>
<dbReference type="EMBL" id="FN650140">
    <property type="protein sequence ID" value="CBJ12588.1"/>
    <property type="molecule type" value="Genomic_DNA"/>
</dbReference>
<evidence type="ECO:0000313" key="10">
    <source>
        <dbReference type="Proteomes" id="UP000001060"/>
    </source>
</evidence>
<dbReference type="AlphaFoldDB" id="D3HJJ5"/>
<keyword evidence="5 7" id="KW-0472">Membrane</keyword>
<dbReference type="HOGENOM" id="CLU_526565_0_0_6"/>
<evidence type="ECO:0000256" key="7">
    <source>
        <dbReference type="SAM" id="Phobius"/>
    </source>
</evidence>
<feature type="transmembrane region" description="Helical" evidence="7">
    <location>
        <begin position="284"/>
        <end position="301"/>
    </location>
</feature>
<evidence type="ECO:0000256" key="1">
    <source>
        <dbReference type="ARBA" id="ARBA00004651"/>
    </source>
</evidence>
<dbReference type="STRING" id="661367.LLO_2186"/>
<feature type="transmembrane region" description="Helical" evidence="7">
    <location>
        <begin position="188"/>
        <end position="208"/>
    </location>
</feature>
<dbReference type="PANTHER" id="PTHR30509:SF9">
    <property type="entry name" value="MULTIDRUG RESISTANCE PROTEIN MDTO"/>
    <property type="match status" value="1"/>
</dbReference>
<evidence type="ECO:0000256" key="6">
    <source>
        <dbReference type="ARBA" id="ARBA00043993"/>
    </source>
</evidence>
<dbReference type="OrthoDB" id="8670769at2"/>
<evidence type="ECO:0000256" key="3">
    <source>
        <dbReference type="ARBA" id="ARBA00022692"/>
    </source>
</evidence>
<dbReference type="PANTHER" id="PTHR30509">
    <property type="entry name" value="P-HYDROXYBENZOIC ACID EFFLUX PUMP SUBUNIT-RELATED"/>
    <property type="match status" value="1"/>
</dbReference>
<feature type="transmembrane region" description="Helical" evidence="7">
    <location>
        <begin position="79"/>
        <end position="107"/>
    </location>
</feature>
<dbReference type="Pfam" id="PF13515">
    <property type="entry name" value="FUSC_2"/>
    <property type="match status" value="1"/>
</dbReference>
<keyword evidence="10" id="KW-1185">Reference proteome</keyword>
<keyword evidence="4 7" id="KW-1133">Transmembrane helix</keyword>
<feature type="transmembrane region" description="Helical" evidence="7">
    <location>
        <begin position="262"/>
        <end position="279"/>
    </location>
</feature>
<protein>
    <submittedName>
        <fullName evidence="9">Putative membrane protein</fullName>
    </submittedName>
</protein>
<evidence type="ECO:0000256" key="5">
    <source>
        <dbReference type="ARBA" id="ARBA00023136"/>
    </source>
</evidence>
<feature type="domain" description="Integral membrane bound transporter" evidence="8">
    <location>
        <begin position="201"/>
        <end position="327"/>
    </location>
</feature>
<feature type="transmembrane region" description="Helical" evidence="7">
    <location>
        <begin position="240"/>
        <end position="256"/>
    </location>
</feature>
<evidence type="ECO:0000256" key="4">
    <source>
        <dbReference type="ARBA" id="ARBA00022989"/>
    </source>
</evidence>
<organism evidence="9 10">
    <name type="scientific">Legionella longbeachae serogroup 1 (strain NSW150)</name>
    <dbReference type="NCBI Taxonomy" id="661367"/>
    <lineage>
        <taxon>Bacteria</taxon>
        <taxon>Pseudomonadati</taxon>
        <taxon>Pseudomonadota</taxon>
        <taxon>Gammaproteobacteria</taxon>
        <taxon>Legionellales</taxon>
        <taxon>Legionellaceae</taxon>
        <taxon>Legionella</taxon>
    </lineage>
</organism>
<name>D3HJJ5_LEGLN</name>
<comment type="similarity">
    <text evidence="6">Belongs to the YccS/YhfK family.</text>
</comment>
<evidence type="ECO:0000256" key="2">
    <source>
        <dbReference type="ARBA" id="ARBA00022475"/>
    </source>
</evidence>
<feature type="transmembrane region" description="Helical" evidence="7">
    <location>
        <begin position="43"/>
        <end position="59"/>
    </location>
</feature>
<keyword evidence="3 7" id="KW-0812">Transmembrane</keyword>
<accession>D3HJJ5</accession>
<evidence type="ECO:0000259" key="8">
    <source>
        <dbReference type="Pfam" id="PF13515"/>
    </source>
</evidence>
<dbReference type="eggNOG" id="COG1289">
    <property type="taxonomic scope" value="Bacteria"/>
</dbReference>
<proteinExistence type="inferred from homology"/>
<evidence type="ECO:0000313" key="9">
    <source>
        <dbReference type="EMBL" id="CBJ12588.1"/>
    </source>
</evidence>
<feature type="transmembrane region" description="Helical" evidence="7">
    <location>
        <begin position="119"/>
        <end position="137"/>
    </location>
</feature>
<feature type="transmembrane region" description="Helical" evidence="7">
    <location>
        <begin position="157"/>
        <end position="176"/>
    </location>
</feature>
<dbReference type="InterPro" id="IPR049453">
    <property type="entry name" value="Memb_transporter_dom"/>
</dbReference>
<keyword evidence="2" id="KW-1003">Cell membrane</keyword>
<dbReference type="Proteomes" id="UP000001060">
    <property type="component" value="Chromosome"/>
</dbReference>
<gene>
    <name evidence="9" type="ordered locus">LLO_2186</name>
</gene>
<feature type="transmembrane region" description="Helical" evidence="7">
    <location>
        <begin position="316"/>
        <end position="334"/>
    </location>
</feature>
<comment type="subcellular location">
    <subcellularLocation>
        <location evidence="1">Cell membrane</location>
        <topology evidence="1">Multi-pass membrane protein</topology>
    </subcellularLocation>
</comment>
<dbReference type="GO" id="GO:0005886">
    <property type="term" value="C:plasma membrane"/>
    <property type="evidence" value="ECO:0007669"/>
    <property type="project" value="UniProtKB-SubCell"/>
</dbReference>
<dbReference type="KEGG" id="llo:LLO_2186"/>
<sequence length="517" mass="59569">MKSMLKFSYLNVRENRVGYITALLVILTVLSSISVAKLSFDNNIVIFTWAMTLGLLAPLSRVGKTKLEQISYGIEHTIYTFFIINVLAFLFVIASKYAILLLALFIFICYSIPRFRKGASLIGTYLTVYSVIVWSFYSQNIFNINSLLTYIKFQSIGVSIASISSLIFISILPITAVTPADKINNYYIYVRAIRASIAITVAIIVASYFHLYNSAWICFSALVVIQQSLGASIEKAINRLLGTMLGIVLGIFLVTFTEFSTWQIASTSLIFLFFGCLFIQKNYALGLFFFTLLLVDIFYFLKPESVTIDQYMMDRFIDTFIGILIAVSCELLILPKTFLNSYRETSAGIYQDMSLFIELLMQKSFKDNLKKCIDEISKKINDLHSYTKEVRYEPLVLLSKRYKYAKRIPDLLHKISKSFDHIISNNDQLDFIDDKIVRDFFIYLEGIFNSLKISRKNTDEENLIIVHKELQQLQSFPFQSISIKAIDSIKPMAHKIEDLLNLYMKIYSTNKWYIRWK</sequence>